<evidence type="ECO:0000313" key="7">
    <source>
        <dbReference type="EMBL" id="RSB28981.1"/>
    </source>
</evidence>
<dbReference type="Gene3D" id="3.30.2310.20">
    <property type="entry name" value="RelE-like"/>
    <property type="match status" value="1"/>
</dbReference>
<dbReference type="PANTHER" id="PTHR38039:SF1">
    <property type="entry name" value="TOXIN YOEB"/>
    <property type="match status" value="1"/>
</dbReference>
<accession>A0A427KI07</accession>
<evidence type="ECO:0000256" key="2">
    <source>
        <dbReference type="ARBA" id="ARBA00022649"/>
    </source>
</evidence>
<comment type="caution">
    <text evidence="7">The sequence shown here is derived from an EMBL/GenBank/DDBJ whole genome shotgun (WGS) entry which is preliminary data.</text>
</comment>
<dbReference type="InterPro" id="IPR009614">
    <property type="entry name" value="YoeB_toxin"/>
</dbReference>
<evidence type="ECO:0000313" key="8">
    <source>
        <dbReference type="Proteomes" id="UP000275321"/>
    </source>
</evidence>
<keyword evidence="2" id="KW-1277">Toxin-antitoxin system</keyword>
<dbReference type="InterPro" id="IPR035093">
    <property type="entry name" value="RelE/ParE_toxin_dom_sf"/>
</dbReference>
<dbReference type="RefSeq" id="WP_014830066.1">
    <property type="nucleotide sequence ID" value="NZ_CP045487.1"/>
</dbReference>
<dbReference type="PANTHER" id="PTHR38039">
    <property type="entry name" value="TOXIN YOEB"/>
    <property type="match status" value="1"/>
</dbReference>
<name>A0A427KI07_ENTCL</name>
<evidence type="ECO:0000256" key="5">
    <source>
        <dbReference type="ARBA" id="ARBA00022801"/>
    </source>
</evidence>
<keyword evidence="5" id="KW-0378">Hydrolase</keyword>
<dbReference type="SUPFAM" id="SSF143011">
    <property type="entry name" value="RelE-like"/>
    <property type="match status" value="1"/>
</dbReference>
<dbReference type="AlphaFoldDB" id="A0A427KI07"/>
<evidence type="ECO:0000256" key="6">
    <source>
        <dbReference type="ARBA" id="ARBA00030388"/>
    </source>
</evidence>
<dbReference type="EMBL" id="RHWT01000028">
    <property type="protein sequence ID" value="RSB28981.1"/>
    <property type="molecule type" value="Genomic_DNA"/>
</dbReference>
<dbReference type="GO" id="GO:0006401">
    <property type="term" value="P:RNA catabolic process"/>
    <property type="evidence" value="ECO:0007669"/>
    <property type="project" value="InterPro"/>
</dbReference>
<dbReference type="GO" id="GO:0016787">
    <property type="term" value="F:hydrolase activity"/>
    <property type="evidence" value="ECO:0007669"/>
    <property type="project" value="UniProtKB-KW"/>
</dbReference>
<gene>
    <name evidence="7" type="ORF">EGK68_18320</name>
</gene>
<dbReference type="Pfam" id="PF06769">
    <property type="entry name" value="YoeB_toxin"/>
    <property type="match status" value="1"/>
</dbReference>
<comment type="similarity">
    <text evidence="1">Belongs to the YoeB family.</text>
</comment>
<dbReference type="Proteomes" id="UP000275321">
    <property type="component" value="Unassembled WGS sequence"/>
</dbReference>
<dbReference type="GO" id="GO:0004519">
    <property type="term" value="F:endonuclease activity"/>
    <property type="evidence" value="ECO:0007669"/>
    <property type="project" value="UniProtKB-KW"/>
</dbReference>
<evidence type="ECO:0000256" key="3">
    <source>
        <dbReference type="ARBA" id="ARBA00022722"/>
    </source>
</evidence>
<protein>
    <recommendedName>
        <fullName evidence="6">Putative mRNA interferase YoeB</fullName>
    </recommendedName>
</protein>
<dbReference type="GeneID" id="93243457"/>
<sequence length="88" mass="10585">MTRLLIWTDNGWDDYLWWQEQDKKTLRRINKLIEDAKRQPFNGLGKPEPLKGNLSGYWSRRINDTDRLVYGVSDSALTILMCRYHYYS</sequence>
<reference evidence="7 8" key="1">
    <citation type="submission" date="2018-10" db="EMBL/GenBank/DDBJ databases">
        <title>Transmission dynamics of multidrug resistant bacteria on intensive care unit surfaces.</title>
        <authorList>
            <person name="D'Souza A.W."/>
            <person name="Potter R.F."/>
            <person name="Wallace M."/>
            <person name="Shupe A."/>
            <person name="Patel S."/>
            <person name="Sun S."/>
            <person name="Gul D."/>
            <person name="Kwon J.H."/>
            <person name="Andleeb S."/>
            <person name="Burnham C.-A.D."/>
            <person name="Dantas G."/>
        </authorList>
    </citation>
    <scope>NUCLEOTIDE SEQUENCE [LARGE SCALE GENOMIC DNA]</scope>
    <source>
        <strain evidence="7 8">EC_073</strain>
    </source>
</reference>
<dbReference type="NCBIfam" id="TIGR02116">
    <property type="entry name" value="toxin_Txe_YoeB"/>
    <property type="match status" value="1"/>
</dbReference>
<proteinExistence type="inferred from homology"/>
<organism evidence="7 8">
    <name type="scientific">Enterobacter cloacae</name>
    <dbReference type="NCBI Taxonomy" id="550"/>
    <lineage>
        <taxon>Bacteria</taxon>
        <taxon>Pseudomonadati</taxon>
        <taxon>Pseudomonadota</taxon>
        <taxon>Gammaproteobacteria</taxon>
        <taxon>Enterobacterales</taxon>
        <taxon>Enterobacteriaceae</taxon>
        <taxon>Enterobacter</taxon>
        <taxon>Enterobacter cloacae complex</taxon>
    </lineage>
</organism>
<evidence type="ECO:0000256" key="4">
    <source>
        <dbReference type="ARBA" id="ARBA00022759"/>
    </source>
</evidence>
<keyword evidence="3" id="KW-0540">Nuclease</keyword>
<keyword evidence="4" id="KW-0255">Endonuclease</keyword>
<evidence type="ECO:0000256" key="1">
    <source>
        <dbReference type="ARBA" id="ARBA00008172"/>
    </source>
</evidence>